<dbReference type="OrthoDB" id="12246at2759"/>
<dbReference type="HOGENOM" id="CLU_682181_0_0_1"/>
<dbReference type="GeneID" id="16997977"/>
<accession>M1UXN4</accession>
<gene>
    <name evidence="1" type="ORF">CYME_CMT283C</name>
</gene>
<dbReference type="AlphaFoldDB" id="M1UXN4"/>
<reference evidence="1 2" key="2">
    <citation type="journal article" date="2007" name="BMC Biol.">
        <title>A 100%-complete sequence reveals unusually simple genomic features in the hot-spring red alga Cyanidioschyzon merolae.</title>
        <authorList>
            <person name="Nozaki H."/>
            <person name="Takano H."/>
            <person name="Misumi O."/>
            <person name="Terasawa K."/>
            <person name="Matsuzaki M."/>
            <person name="Maruyama S."/>
            <person name="Nishida K."/>
            <person name="Yagisawa F."/>
            <person name="Yoshida Y."/>
            <person name="Fujiwara T."/>
            <person name="Takio S."/>
            <person name="Tamura K."/>
            <person name="Chung S.J."/>
            <person name="Nakamura S."/>
            <person name="Kuroiwa H."/>
            <person name="Tanaka K."/>
            <person name="Sato N."/>
            <person name="Kuroiwa T."/>
        </authorList>
    </citation>
    <scope>NUCLEOTIDE SEQUENCE [LARGE SCALE GENOMIC DNA]</scope>
    <source>
        <strain evidence="1 2">10D</strain>
    </source>
</reference>
<keyword evidence="2" id="KW-1185">Reference proteome</keyword>
<reference evidence="1 2" key="1">
    <citation type="journal article" date="2004" name="Nature">
        <title>Genome sequence of the ultrasmall unicellular red alga Cyanidioschyzon merolae 10D.</title>
        <authorList>
            <person name="Matsuzaki M."/>
            <person name="Misumi O."/>
            <person name="Shin-i T."/>
            <person name="Maruyama S."/>
            <person name="Takahara M."/>
            <person name="Miyagishima S."/>
            <person name="Mori T."/>
            <person name="Nishida K."/>
            <person name="Yagisawa F."/>
            <person name="Nishida K."/>
            <person name="Yoshida Y."/>
            <person name="Nishimura Y."/>
            <person name="Nakao S."/>
            <person name="Kobayashi T."/>
            <person name="Momoyama Y."/>
            <person name="Higashiyama T."/>
            <person name="Minoda A."/>
            <person name="Sano M."/>
            <person name="Nomoto H."/>
            <person name="Oishi K."/>
            <person name="Hayashi H."/>
            <person name="Ohta F."/>
            <person name="Nishizaka S."/>
            <person name="Haga S."/>
            <person name="Miura S."/>
            <person name="Morishita T."/>
            <person name="Kabeya Y."/>
            <person name="Terasawa K."/>
            <person name="Suzuki Y."/>
            <person name="Ishii Y."/>
            <person name="Asakawa S."/>
            <person name="Takano H."/>
            <person name="Ohta N."/>
            <person name="Kuroiwa H."/>
            <person name="Tanaka K."/>
            <person name="Shimizu N."/>
            <person name="Sugano S."/>
            <person name="Sato N."/>
            <person name="Nozaki H."/>
            <person name="Ogasawara N."/>
            <person name="Kohara Y."/>
            <person name="Kuroiwa T."/>
        </authorList>
    </citation>
    <scope>NUCLEOTIDE SEQUENCE [LARGE SCALE GENOMIC DNA]</scope>
    <source>
        <strain evidence="1 2">10D</strain>
    </source>
</reference>
<dbReference type="EMBL" id="AP006502">
    <property type="protein sequence ID" value="BAM83256.1"/>
    <property type="molecule type" value="Genomic_DNA"/>
</dbReference>
<dbReference type="Gramene" id="CMT283CT">
    <property type="protein sequence ID" value="CMT283CT"/>
    <property type="gene ID" value="CMT283C"/>
</dbReference>
<evidence type="ECO:0000313" key="2">
    <source>
        <dbReference type="Proteomes" id="UP000007014"/>
    </source>
</evidence>
<dbReference type="RefSeq" id="XP_005539292.1">
    <property type="nucleotide sequence ID" value="XM_005539235.1"/>
</dbReference>
<dbReference type="KEGG" id="cme:CYME_CMT283C"/>
<dbReference type="Proteomes" id="UP000007014">
    <property type="component" value="Chromosome 20"/>
</dbReference>
<evidence type="ECO:0000313" key="1">
    <source>
        <dbReference type="EMBL" id="BAM83256.1"/>
    </source>
</evidence>
<name>M1UXN4_CYAM1</name>
<protein>
    <submittedName>
        <fullName evidence="1">Uncharacterized protein</fullName>
    </submittedName>
</protein>
<sequence length="404" mass="44577">MNRNSRLTAQSTVFIGPKEGSSSVGLFLARLWQRRRLHRRVRGASRSLQATATQPQWSLVQVARRVLFPPLWVELARAHVLAKFSRAFEQVPRKRRDGTAAPAAVSTAVEAAAAPSPSRNAARGGQGVSRTQLLGRIVYEWVDYDQRRLVCARQTADGVPVVDPRCSAIPRTERLRNKWRRLRELSAASSEREAADGAGPQTDNVALVGAPAGPPPVESPTEQYAVVKLESGPGTLHEDTEEDATLERCAGPALARCWSAPELGDAEDDSTRYEPERSPLDYLGNVPLLFTTNTPQGRLLQRRLRVARLQMHRLVREGVRTLMQSAPLRLALGARLRCLDGAAAYESQREARQVTSGPVRDASPAAWKRFSGDGVLRSVSQAALATLGTLRCEWPFHVRRLRDQ</sequence>
<organism evidence="1 2">
    <name type="scientific">Cyanidioschyzon merolae (strain NIES-3377 / 10D)</name>
    <name type="common">Unicellular red alga</name>
    <dbReference type="NCBI Taxonomy" id="280699"/>
    <lineage>
        <taxon>Eukaryota</taxon>
        <taxon>Rhodophyta</taxon>
        <taxon>Bangiophyceae</taxon>
        <taxon>Cyanidiales</taxon>
        <taxon>Cyanidiaceae</taxon>
        <taxon>Cyanidioschyzon</taxon>
    </lineage>
</organism>
<proteinExistence type="predicted"/>